<dbReference type="InterPro" id="IPR002156">
    <property type="entry name" value="RNaseH_domain"/>
</dbReference>
<accession>A0A1G2A8P6</accession>
<dbReference type="Proteomes" id="UP000178315">
    <property type="component" value="Unassembled WGS sequence"/>
</dbReference>
<evidence type="ECO:0000313" key="3">
    <source>
        <dbReference type="Proteomes" id="UP000178315"/>
    </source>
</evidence>
<evidence type="ECO:0000313" key="2">
    <source>
        <dbReference type="EMBL" id="OGY73035.1"/>
    </source>
</evidence>
<dbReference type="AlphaFoldDB" id="A0A1G2A8P6"/>
<dbReference type="PANTHER" id="PTHR46387:SF2">
    <property type="entry name" value="RIBONUCLEASE HI"/>
    <property type="match status" value="1"/>
</dbReference>
<gene>
    <name evidence="2" type="ORF">A3H61_01915</name>
</gene>
<comment type="caution">
    <text evidence="2">The sequence shown here is derived from an EMBL/GenBank/DDBJ whole genome shotgun (WGS) entry which is preliminary data.</text>
</comment>
<dbReference type="Gene3D" id="3.30.420.10">
    <property type="entry name" value="Ribonuclease H-like superfamily/Ribonuclease H"/>
    <property type="match status" value="1"/>
</dbReference>
<dbReference type="InterPro" id="IPR036397">
    <property type="entry name" value="RNaseH_sf"/>
</dbReference>
<protein>
    <recommendedName>
        <fullName evidence="1">RNase H type-1 domain-containing protein</fullName>
    </recommendedName>
</protein>
<dbReference type="GO" id="GO:0004523">
    <property type="term" value="F:RNA-DNA hybrid ribonuclease activity"/>
    <property type="evidence" value="ECO:0007669"/>
    <property type="project" value="InterPro"/>
</dbReference>
<sequence>MVAQKFNFCYDTHLMKTITIHTDGAARGNPGEAGAGAVIKIQNSKFKIQNYCVKLYLGIATNNQAEYQALIIALVEAQKIIQKERIEEVKVLCYSDSELLVRQMKGEYRVKNKDLQVLFLKALELVKTFQRVLFIRIPREKNKEADALANEAIEKH</sequence>
<feature type="domain" description="RNase H type-1" evidence="1">
    <location>
        <begin position="14"/>
        <end position="154"/>
    </location>
</feature>
<dbReference type="SUPFAM" id="SSF53098">
    <property type="entry name" value="Ribonuclease H-like"/>
    <property type="match status" value="1"/>
</dbReference>
<evidence type="ECO:0000259" key="1">
    <source>
        <dbReference type="PROSITE" id="PS50879"/>
    </source>
</evidence>
<organism evidence="2 3">
    <name type="scientific">Candidatus Jacksonbacteria bacterium RIFCSPLOWO2_02_FULL_44_20</name>
    <dbReference type="NCBI Taxonomy" id="1798460"/>
    <lineage>
        <taxon>Bacteria</taxon>
        <taxon>Candidatus Jacksoniibacteriota</taxon>
    </lineage>
</organism>
<dbReference type="EMBL" id="MHJU01000018">
    <property type="protein sequence ID" value="OGY73035.1"/>
    <property type="molecule type" value="Genomic_DNA"/>
</dbReference>
<proteinExistence type="predicted"/>
<dbReference type="InterPro" id="IPR012337">
    <property type="entry name" value="RNaseH-like_sf"/>
</dbReference>
<dbReference type="PANTHER" id="PTHR46387">
    <property type="entry name" value="POLYNUCLEOTIDYL TRANSFERASE, RIBONUCLEASE H-LIKE SUPERFAMILY PROTEIN"/>
    <property type="match status" value="1"/>
</dbReference>
<dbReference type="Pfam" id="PF13456">
    <property type="entry name" value="RVT_3"/>
    <property type="match status" value="1"/>
</dbReference>
<reference evidence="2 3" key="1">
    <citation type="journal article" date="2016" name="Nat. Commun.">
        <title>Thousands of microbial genomes shed light on interconnected biogeochemical processes in an aquifer system.</title>
        <authorList>
            <person name="Anantharaman K."/>
            <person name="Brown C.T."/>
            <person name="Hug L.A."/>
            <person name="Sharon I."/>
            <person name="Castelle C.J."/>
            <person name="Probst A.J."/>
            <person name="Thomas B.C."/>
            <person name="Singh A."/>
            <person name="Wilkins M.J."/>
            <person name="Karaoz U."/>
            <person name="Brodie E.L."/>
            <person name="Williams K.H."/>
            <person name="Hubbard S.S."/>
            <person name="Banfield J.F."/>
        </authorList>
    </citation>
    <scope>NUCLEOTIDE SEQUENCE [LARGE SCALE GENOMIC DNA]</scope>
</reference>
<dbReference type="CDD" id="cd09279">
    <property type="entry name" value="RNase_HI_like"/>
    <property type="match status" value="1"/>
</dbReference>
<dbReference type="GO" id="GO:0003676">
    <property type="term" value="F:nucleic acid binding"/>
    <property type="evidence" value="ECO:0007669"/>
    <property type="project" value="InterPro"/>
</dbReference>
<name>A0A1G2A8P6_9BACT</name>
<dbReference type="PROSITE" id="PS50879">
    <property type="entry name" value="RNASE_H_1"/>
    <property type="match status" value="1"/>
</dbReference>